<proteinExistence type="predicted"/>
<dbReference type="HOGENOM" id="CLU_377976_0_0_3"/>
<protein>
    <submittedName>
        <fullName evidence="1">Uncharacterized protein</fullName>
    </submittedName>
</protein>
<reference evidence="2" key="1">
    <citation type="journal article" date="2013" name="Proc. Natl. Acad. Sci. U.S.A.">
        <title>Improving the coverage of the cyanobacterial phylum using diversity-driven genome sequencing.</title>
        <authorList>
            <person name="Shih P.M."/>
            <person name="Wu D."/>
            <person name="Latifi A."/>
            <person name="Axen S.D."/>
            <person name="Fewer D.P."/>
            <person name="Talla E."/>
            <person name="Calteau A."/>
            <person name="Cai F."/>
            <person name="Tandeau de Marsac N."/>
            <person name="Rippka R."/>
            <person name="Herdman M."/>
            <person name="Sivonen K."/>
            <person name="Coursin T."/>
            <person name="Laurent T."/>
            <person name="Goodwin L."/>
            <person name="Nolan M."/>
            <person name="Davenport K.W."/>
            <person name="Han C.S."/>
            <person name="Rubin E.M."/>
            <person name="Eisen J.A."/>
            <person name="Woyke T."/>
            <person name="Gugger M."/>
            <person name="Kerfeld C.A."/>
        </authorList>
    </citation>
    <scope>NUCLEOTIDE SEQUENCE [LARGE SCALE GENOMIC DNA]</scope>
    <source>
        <strain evidence="2">ATCC 27899 / PCC 7122</strain>
    </source>
</reference>
<evidence type="ECO:0000313" key="2">
    <source>
        <dbReference type="Proteomes" id="UP000010474"/>
    </source>
</evidence>
<dbReference type="RefSeq" id="WP_015338130.1">
    <property type="nucleotide sequence ID" value="NC_020056.1"/>
</dbReference>
<gene>
    <name evidence="1" type="ordered locus">Anacy_6143</name>
</gene>
<keyword evidence="1" id="KW-0614">Plasmid</keyword>
<accession>K9ZQB1</accession>
<dbReference type="Proteomes" id="UP000010474">
    <property type="component" value="Plasmid pANACY.05"/>
</dbReference>
<geneLocation type="plasmid" evidence="1 2">
    <name>pANACY.05</name>
</geneLocation>
<dbReference type="AlphaFoldDB" id="K9ZQB1"/>
<dbReference type="KEGG" id="acy:Anacy_6143"/>
<evidence type="ECO:0000313" key="1">
    <source>
        <dbReference type="EMBL" id="AFZ61413.1"/>
    </source>
</evidence>
<organism evidence="1 2">
    <name type="scientific">Anabaena cylindrica (strain ATCC 27899 / PCC 7122)</name>
    <dbReference type="NCBI Taxonomy" id="272123"/>
    <lineage>
        <taxon>Bacteria</taxon>
        <taxon>Bacillati</taxon>
        <taxon>Cyanobacteriota</taxon>
        <taxon>Cyanophyceae</taxon>
        <taxon>Nostocales</taxon>
        <taxon>Nostocaceae</taxon>
        <taxon>Anabaena</taxon>
    </lineage>
</organism>
<dbReference type="PATRIC" id="fig|272123.3.peg.6679"/>
<sequence length="743" mass="84943">MSKKKSFQPSPLLPADPLGQRFLAYFNHTWHFIHAPLPNSGEKPQWKTETRYPLEPCILWQKYRDPNQLIGLRFGQTTRYLVIDIDTNSIYHPDNDSEAYRQVLHALEDIGLCRPVEIISSHSGGIHIYNFFSEPIPTFGLACAARNVLAAAGLTIKDGQLEIYPNAKKYTVGPSDYKAVRLPLQTDSYMICVKRDGQSNNLEKFLDAADWSAQGQDLETLRQALEQAKQQQKYLGQAKTSKNAQQWKQDLEYIISQGWTDYGQTNQILCKIACYGVVWQQHQDQALVNYIVETAKQAPGYQQYCRHQHEIEKRARECAASSQNYYTPYCSYPQRQRTYAQQFQCDDEGNVLLRSIGSKQNQANNIVEFRPNLNTIKQQQTIDRINQAVAHLEATGQLAQTITKRAEQIIITSKQLYGTGVSQSTLHKQQYLALWHPKHQTQRCVIDQPEAVTEQFHHPEIPDPWLEPESPETQQIQASPENYTPCPYMKVLYLPQARSIESEPAVNSLAAVNLKFNSQNFNQLESTINQQQSSQEIINQQQQICDLQQSNFSDLELQTINNHKISKSITNPSTFNFFDKLCLLINDLLVSASASSASIDTTDAGVELPTSLPPEDTRQVARLRIKAIQDARALMMNYCLRTGKHCYSLSPNCLEQVVRRQLLWESGSTTLQKEAQECFKEHPEMLLSAEEQVRLWVEQKDVFADAQLFNNCETLEWKLVEAVVTFAPQLGWELLEMCDRLCP</sequence>
<keyword evidence="2" id="KW-1185">Reference proteome</keyword>
<dbReference type="EMBL" id="CP003664">
    <property type="protein sequence ID" value="AFZ61413.1"/>
    <property type="molecule type" value="Genomic_DNA"/>
</dbReference>
<name>K9ZQB1_ANACC</name>